<name>A0A2J6TH95_9HELO</name>
<evidence type="ECO:0000313" key="3">
    <source>
        <dbReference type="Proteomes" id="UP000235371"/>
    </source>
</evidence>
<dbReference type="GeneID" id="36587828"/>
<accession>A0A2J6TH95</accession>
<dbReference type="RefSeq" id="XP_024739284.1">
    <property type="nucleotide sequence ID" value="XM_024879751.1"/>
</dbReference>
<dbReference type="OrthoDB" id="3552531at2759"/>
<keyword evidence="1" id="KW-0812">Transmembrane</keyword>
<keyword evidence="1" id="KW-0472">Membrane</keyword>
<gene>
    <name evidence="2" type="ORF">K444DRAFT_610455</name>
</gene>
<organism evidence="2 3">
    <name type="scientific">Hyaloscypha bicolor E</name>
    <dbReference type="NCBI Taxonomy" id="1095630"/>
    <lineage>
        <taxon>Eukaryota</taxon>
        <taxon>Fungi</taxon>
        <taxon>Dikarya</taxon>
        <taxon>Ascomycota</taxon>
        <taxon>Pezizomycotina</taxon>
        <taxon>Leotiomycetes</taxon>
        <taxon>Helotiales</taxon>
        <taxon>Hyaloscyphaceae</taxon>
        <taxon>Hyaloscypha</taxon>
        <taxon>Hyaloscypha bicolor</taxon>
    </lineage>
</organism>
<dbReference type="Proteomes" id="UP000235371">
    <property type="component" value="Unassembled WGS sequence"/>
</dbReference>
<evidence type="ECO:0000313" key="2">
    <source>
        <dbReference type="EMBL" id="PMD62380.1"/>
    </source>
</evidence>
<dbReference type="AlphaFoldDB" id="A0A2J6TH95"/>
<protein>
    <submittedName>
        <fullName evidence="2">Uncharacterized protein</fullName>
    </submittedName>
</protein>
<keyword evidence="1" id="KW-1133">Transmembrane helix</keyword>
<dbReference type="EMBL" id="KZ613783">
    <property type="protein sequence ID" value="PMD62380.1"/>
    <property type="molecule type" value="Genomic_DNA"/>
</dbReference>
<feature type="transmembrane region" description="Helical" evidence="1">
    <location>
        <begin position="38"/>
        <end position="61"/>
    </location>
</feature>
<dbReference type="InParanoid" id="A0A2J6TH95"/>
<evidence type="ECO:0000256" key="1">
    <source>
        <dbReference type="SAM" id="Phobius"/>
    </source>
</evidence>
<proteinExistence type="predicted"/>
<sequence>MPPQPNLLSQAHDALERRFVPPLPPSTYIAGAKLSVNIIIAIVFLILITILSLACICCICIRRSKSKRRARSLAKEAAESKALPPKINRRNARFFGPGIVKDEELEMANFIGQKFGKGEVRKPERVRGGWREVLRSDSRSAAPARDGLRFW</sequence>
<keyword evidence="3" id="KW-1185">Reference proteome</keyword>
<reference evidence="2 3" key="1">
    <citation type="submission" date="2016-04" db="EMBL/GenBank/DDBJ databases">
        <title>A degradative enzymes factory behind the ericoid mycorrhizal symbiosis.</title>
        <authorList>
            <consortium name="DOE Joint Genome Institute"/>
            <person name="Martino E."/>
            <person name="Morin E."/>
            <person name="Grelet G."/>
            <person name="Kuo A."/>
            <person name="Kohler A."/>
            <person name="Daghino S."/>
            <person name="Barry K."/>
            <person name="Choi C."/>
            <person name="Cichocki N."/>
            <person name="Clum A."/>
            <person name="Copeland A."/>
            <person name="Hainaut M."/>
            <person name="Haridas S."/>
            <person name="Labutti K."/>
            <person name="Lindquist E."/>
            <person name="Lipzen A."/>
            <person name="Khouja H.-R."/>
            <person name="Murat C."/>
            <person name="Ohm R."/>
            <person name="Olson A."/>
            <person name="Spatafora J."/>
            <person name="Veneault-Fourrey C."/>
            <person name="Henrissat B."/>
            <person name="Grigoriev I."/>
            <person name="Martin F."/>
            <person name="Perotto S."/>
        </authorList>
    </citation>
    <scope>NUCLEOTIDE SEQUENCE [LARGE SCALE GENOMIC DNA]</scope>
    <source>
        <strain evidence="2 3">E</strain>
    </source>
</reference>